<evidence type="ECO:0000313" key="3">
    <source>
        <dbReference type="Proteomes" id="UP000277582"/>
    </source>
</evidence>
<comment type="caution">
    <text evidence="2">The sequence shown here is derived from an EMBL/GenBank/DDBJ whole genome shotgun (WGS) entry which is preliminary data.</text>
</comment>
<dbReference type="Proteomes" id="UP000277582">
    <property type="component" value="Unassembled WGS sequence"/>
</dbReference>
<dbReference type="SMART" id="SM00767">
    <property type="entry name" value="DCD"/>
    <property type="match status" value="1"/>
</dbReference>
<dbReference type="InterPro" id="IPR013989">
    <property type="entry name" value="Dev_and_cell_death_domain"/>
</dbReference>
<proteinExistence type="predicted"/>
<organism evidence="2 3">
    <name type="scientific">Candidatus Methanodesulfokora washburnensis</name>
    <dbReference type="NCBI Taxonomy" id="2478471"/>
    <lineage>
        <taxon>Archaea</taxon>
        <taxon>Thermoproteota</taxon>
        <taxon>Candidatus Korarchaeia</taxon>
        <taxon>Candidatus Korarchaeia incertae sedis</taxon>
        <taxon>Candidatus Methanodesulfokora</taxon>
    </lineage>
</organism>
<dbReference type="RefSeq" id="WP_125672499.1">
    <property type="nucleotide sequence ID" value="NZ_RCOS01000151.1"/>
</dbReference>
<name>A0A3R9QT19_9CREN</name>
<dbReference type="OrthoDB" id="350099at2157"/>
<dbReference type="AlphaFoldDB" id="A0A3R9QT19"/>
<reference evidence="2 3" key="1">
    <citation type="submission" date="2018-10" db="EMBL/GenBank/DDBJ databases">
        <title>Co-occurring genomic capacity for anaerobic methane metabolism and dissimilatory sulfite reduction discovered in the Korarchaeota.</title>
        <authorList>
            <person name="Mckay L.J."/>
            <person name="Dlakic M."/>
            <person name="Fields M.W."/>
            <person name="Delmont T.O."/>
            <person name="Eren A.M."/>
            <person name="Jay Z.J."/>
            <person name="Klingelsmith K.B."/>
            <person name="Rusch D.B."/>
            <person name="Inskeep W.P."/>
        </authorList>
    </citation>
    <scope>NUCLEOTIDE SEQUENCE [LARGE SCALE GENOMIC DNA]</scope>
    <source>
        <strain evidence="2 3">MDKW</strain>
    </source>
</reference>
<dbReference type="PANTHER" id="PTHR46444:SF19">
    <property type="entry name" value="OS02G0745600 PROTEIN"/>
    <property type="match status" value="1"/>
</dbReference>
<sequence length="196" mass="22413">MYWKFVCTNETESECFQRALFGDTKKLWDEIKDVKRGDTLFLYNVDTDVLFGPFTAESGGELNIEPDAWGGLFPAQVRVGWKAISMVRSASTKFGFLRTFAVRLSEEQGGELLKVLTSECIEIPAQFKSEIQQLDMEIHTLAHRMEEAMLGKGHPADREIDLDRFKGEFVAKMRDFVWAVRKLDKHTGILELPSNK</sequence>
<protein>
    <recommendedName>
        <fullName evidence="1">DCD domain-containing protein</fullName>
    </recommendedName>
</protein>
<evidence type="ECO:0000313" key="2">
    <source>
        <dbReference type="EMBL" id="RSN72486.1"/>
    </source>
</evidence>
<gene>
    <name evidence="2" type="ORF">D6D85_13635</name>
</gene>
<keyword evidence="3" id="KW-1185">Reference proteome</keyword>
<dbReference type="EMBL" id="RCOS01000151">
    <property type="protein sequence ID" value="RSN72486.1"/>
    <property type="molecule type" value="Genomic_DNA"/>
</dbReference>
<evidence type="ECO:0000259" key="1">
    <source>
        <dbReference type="PROSITE" id="PS51222"/>
    </source>
</evidence>
<feature type="domain" description="DCD" evidence="1">
    <location>
        <begin position="1"/>
        <end position="129"/>
    </location>
</feature>
<dbReference type="Pfam" id="PF10539">
    <property type="entry name" value="Dev_Cell_Death"/>
    <property type="match status" value="1"/>
</dbReference>
<dbReference type="PROSITE" id="PS51222">
    <property type="entry name" value="DCD"/>
    <property type="match status" value="1"/>
</dbReference>
<dbReference type="PANTHER" id="PTHR46444">
    <property type="entry name" value="DCD (DEVELOPMENT AND CELL DEATH) DOMAIN PROTEIN-RELATED"/>
    <property type="match status" value="1"/>
</dbReference>
<accession>A0A3R9QT19</accession>